<evidence type="ECO:0000256" key="15">
    <source>
        <dbReference type="ARBA" id="ARBA00023136"/>
    </source>
</evidence>
<dbReference type="FunFam" id="3.30.70.100:FF:000001">
    <property type="entry name" value="ATPase copper transporting beta"/>
    <property type="match status" value="1"/>
</dbReference>
<dbReference type="SFLD" id="SFLDG00002">
    <property type="entry name" value="C1.7:_P-type_atpase_like"/>
    <property type="match status" value="1"/>
</dbReference>
<dbReference type="InterPro" id="IPR006121">
    <property type="entry name" value="HMA_dom"/>
</dbReference>
<dbReference type="NCBIfam" id="TIGR01494">
    <property type="entry name" value="ATPase_P-type"/>
    <property type="match status" value="1"/>
</dbReference>
<evidence type="ECO:0000256" key="7">
    <source>
        <dbReference type="ARBA" id="ARBA00022723"/>
    </source>
</evidence>
<dbReference type="EC" id="7.2.2.8" evidence="3"/>
<comment type="subcellular location">
    <subcellularLocation>
        <location evidence="17">Cell membrane</location>
    </subcellularLocation>
    <subcellularLocation>
        <location evidence="1">Endomembrane system</location>
        <topology evidence="1">Multi-pass membrane protein</topology>
    </subcellularLocation>
</comment>
<dbReference type="SUPFAM" id="SSF81665">
    <property type="entry name" value="Calcium ATPase, transmembrane domain M"/>
    <property type="match status" value="1"/>
</dbReference>
<keyword evidence="5" id="KW-0597">Phosphoprotein</keyword>
<feature type="transmembrane region" description="Helical" evidence="17">
    <location>
        <begin position="171"/>
        <end position="189"/>
    </location>
</feature>
<name>A0A7W5G9C5_9BACL</name>
<evidence type="ECO:0000256" key="6">
    <source>
        <dbReference type="ARBA" id="ARBA00022692"/>
    </source>
</evidence>
<keyword evidence="11" id="KW-1278">Translocase</keyword>
<feature type="transmembrane region" description="Helical" evidence="17">
    <location>
        <begin position="99"/>
        <end position="119"/>
    </location>
</feature>
<evidence type="ECO:0000256" key="17">
    <source>
        <dbReference type="RuleBase" id="RU362081"/>
    </source>
</evidence>
<reference evidence="19 20" key="1">
    <citation type="submission" date="2020-08" db="EMBL/GenBank/DDBJ databases">
        <title>Genomic Encyclopedia of Type Strains, Phase III (KMG-III): the genomes of soil and plant-associated and newly described type strains.</title>
        <authorList>
            <person name="Whitman W."/>
        </authorList>
    </citation>
    <scope>NUCLEOTIDE SEQUENCE [LARGE SCALE GENOMIC DNA]</scope>
    <source>
        <strain evidence="19 20">CECT 8234</strain>
    </source>
</reference>
<dbReference type="PANTHER" id="PTHR43520:SF8">
    <property type="entry name" value="P-TYPE CU(+) TRANSPORTER"/>
    <property type="match status" value="1"/>
</dbReference>
<evidence type="ECO:0000256" key="3">
    <source>
        <dbReference type="ARBA" id="ARBA00012517"/>
    </source>
</evidence>
<dbReference type="Gene3D" id="2.70.150.10">
    <property type="entry name" value="Calcium-transporting ATPase, cytoplasmic transduction domain A"/>
    <property type="match status" value="1"/>
</dbReference>
<keyword evidence="17" id="KW-1003">Cell membrane</keyword>
<keyword evidence="6 17" id="KW-0812">Transmembrane</keyword>
<keyword evidence="7 17" id="KW-0479">Metal-binding</keyword>
<dbReference type="Gene3D" id="1.20.1110.10">
    <property type="entry name" value="Calcium-transporting ATPase, transmembrane domain"/>
    <property type="match status" value="1"/>
</dbReference>
<dbReference type="Pfam" id="PF00702">
    <property type="entry name" value="Hydrolase"/>
    <property type="match status" value="1"/>
</dbReference>
<dbReference type="InterPro" id="IPR027256">
    <property type="entry name" value="P-typ_ATPase_IB"/>
</dbReference>
<evidence type="ECO:0000256" key="2">
    <source>
        <dbReference type="ARBA" id="ARBA00006024"/>
    </source>
</evidence>
<keyword evidence="9" id="KW-0187">Copper transport</keyword>
<dbReference type="PRINTS" id="PR00943">
    <property type="entry name" value="CUATPASE"/>
</dbReference>
<dbReference type="NCBIfam" id="TIGR01511">
    <property type="entry name" value="ATPase-IB1_Cu"/>
    <property type="match status" value="1"/>
</dbReference>
<dbReference type="SUPFAM" id="SSF81653">
    <property type="entry name" value="Calcium ATPase, transduction domain A"/>
    <property type="match status" value="1"/>
</dbReference>
<dbReference type="Gene3D" id="3.40.50.1000">
    <property type="entry name" value="HAD superfamily/HAD-like"/>
    <property type="match status" value="1"/>
</dbReference>
<feature type="transmembrane region" description="Helical" evidence="17">
    <location>
        <begin position="209"/>
        <end position="227"/>
    </location>
</feature>
<dbReference type="EMBL" id="JACHXW010000005">
    <property type="protein sequence ID" value="MBB3152004.1"/>
    <property type="molecule type" value="Genomic_DNA"/>
</dbReference>
<evidence type="ECO:0000256" key="11">
    <source>
        <dbReference type="ARBA" id="ARBA00022967"/>
    </source>
</evidence>
<evidence type="ECO:0000313" key="20">
    <source>
        <dbReference type="Proteomes" id="UP000518605"/>
    </source>
</evidence>
<dbReference type="GO" id="GO:0005886">
    <property type="term" value="C:plasma membrane"/>
    <property type="evidence" value="ECO:0007669"/>
    <property type="project" value="UniProtKB-SubCell"/>
</dbReference>
<gene>
    <name evidence="19" type="ORF">FHS16_002050</name>
</gene>
<dbReference type="InterPro" id="IPR008250">
    <property type="entry name" value="ATPase_P-typ_transduc_dom_A_sf"/>
</dbReference>
<evidence type="ECO:0000256" key="4">
    <source>
        <dbReference type="ARBA" id="ARBA00022448"/>
    </source>
</evidence>
<evidence type="ECO:0000259" key="18">
    <source>
        <dbReference type="PROSITE" id="PS50846"/>
    </source>
</evidence>
<accession>A0A7W5G9C5</accession>
<dbReference type="CDD" id="cd02094">
    <property type="entry name" value="P-type_ATPase_Cu-like"/>
    <property type="match status" value="1"/>
</dbReference>
<evidence type="ECO:0000313" key="19">
    <source>
        <dbReference type="EMBL" id="MBB3152004.1"/>
    </source>
</evidence>
<dbReference type="Pfam" id="PF00122">
    <property type="entry name" value="E1-E2_ATPase"/>
    <property type="match status" value="1"/>
</dbReference>
<evidence type="ECO:0000256" key="8">
    <source>
        <dbReference type="ARBA" id="ARBA00022741"/>
    </source>
</evidence>
<feature type="transmembrane region" description="Helical" evidence="17">
    <location>
        <begin position="361"/>
        <end position="383"/>
    </location>
</feature>
<dbReference type="InterPro" id="IPR044492">
    <property type="entry name" value="P_typ_ATPase_HD_dom"/>
</dbReference>
<dbReference type="SUPFAM" id="SSF56784">
    <property type="entry name" value="HAD-like"/>
    <property type="match status" value="1"/>
</dbReference>
<keyword evidence="10 17" id="KW-0067">ATP-binding</keyword>
<dbReference type="PANTHER" id="PTHR43520">
    <property type="entry name" value="ATP7, ISOFORM B"/>
    <property type="match status" value="1"/>
</dbReference>
<dbReference type="GO" id="GO:0043682">
    <property type="term" value="F:P-type divalent copper transporter activity"/>
    <property type="evidence" value="ECO:0007669"/>
    <property type="project" value="TreeGrafter"/>
</dbReference>
<comment type="catalytic activity">
    <reaction evidence="16">
        <text>Cu(+)(in) + ATP + H2O = Cu(+)(out) + ADP + phosphate + H(+)</text>
        <dbReference type="Rhea" id="RHEA:25792"/>
        <dbReference type="ChEBI" id="CHEBI:15377"/>
        <dbReference type="ChEBI" id="CHEBI:15378"/>
        <dbReference type="ChEBI" id="CHEBI:30616"/>
        <dbReference type="ChEBI" id="CHEBI:43474"/>
        <dbReference type="ChEBI" id="CHEBI:49552"/>
        <dbReference type="ChEBI" id="CHEBI:456216"/>
        <dbReference type="EC" id="7.2.2.8"/>
    </reaction>
</comment>
<dbReference type="Gene3D" id="3.30.70.100">
    <property type="match status" value="1"/>
</dbReference>
<feature type="transmembrane region" description="Helical" evidence="17">
    <location>
        <begin position="139"/>
        <end position="159"/>
    </location>
</feature>
<dbReference type="PROSITE" id="PS00154">
    <property type="entry name" value="ATPASE_E1_E2"/>
    <property type="match status" value="1"/>
</dbReference>
<dbReference type="SUPFAM" id="SSF55008">
    <property type="entry name" value="HMA, heavy metal-associated domain"/>
    <property type="match status" value="1"/>
</dbReference>
<evidence type="ECO:0000256" key="5">
    <source>
        <dbReference type="ARBA" id="ARBA00022553"/>
    </source>
</evidence>
<dbReference type="InterPro" id="IPR036412">
    <property type="entry name" value="HAD-like_sf"/>
</dbReference>
<dbReference type="InterPro" id="IPR036163">
    <property type="entry name" value="HMA_dom_sf"/>
</dbReference>
<dbReference type="PROSITE" id="PS50846">
    <property type="entry name" value="HMA_2"/>
    <property type="match status" value="1"/>
</dbReference>
<evidence type="ECO:0000256" key="10">
    <source>
        <dbReference type="ARBA" id="ARBA00022840"/>
    </source>
</evidence>
<keyword evidence="8 17" id="KW-0547">Nucleotide-binding</keyword>
<comment type="similarity">
    <text evidence="2 17">Belongs to the cation transport ATPase (P-type) (TC 3.A.3) family. Type IB subfamily.</text>
</comment>
<dbReference type="PRINTS" id="PR00119">
    <property type="entry name" value="CATATPASE"/>
</dbReference>
<evidence type="ECO:0000256" key="12">
    <source>
        <dbReference type="ARBA" id="ARBA00022989"/>
    </source>
</evidence>
<dbReference type="RefSeq" id="WP_183561552.1">
    <property type="nucleotide sequence ID" value="NZ_CBCSLB010000003.1"/>
</dbReference>
<dbReference type="InterPro" id="IPR001757">
    <property type="entry name" value="P_typ_ATPase"/>
</dbReference>
<dbReference type="GO" id="GO:0140581">
    <property type="term" value="F:P-type monovalent copper transporter activity"/>
    <property type="evidence" value="ECO:0007669"/>
    <property type="project" value="UniProtKB-EC"/>
</dbReference>
<dbReference type="Pfam" id="PF00403">
    <property type="entry name" value="HMA"/>
    <property type="match status" value="1"/>
</dbReference>
<organism evidence="19 20">
    <name type="scientific">Paenibacillus endophyticus</name>
    <dbReference type="NCBI Taxonomy" id="1294268"/>
    <lineage>
        <taxon>Bacteria</taxon>
        <taxon>Bacillati</taxon>
        <taxon>Bacillota</taxon>
        <taxon>Bacilli</taxon>
        <taxon>Bacillales</taxon>
        <taxon>Paenibacillaceae</taxon>
        <taxon>Paenibacillus</taxon>
    </lineage>
</organism>
<keyword evidence="12 17" id="KW-1133">Transmembrane helix</keyword>
<feature type="transmembrane region" description="Helical" evidence="17">
    <location>
        <begin position="727"/>
        <end position="745"/>
    </location>
</feature>
<evidence type="ECO:0000256" key="13">
    <source>
        <dbReference type="ARBA" id="ARBA00023008"/>
    </source>
</evidence>
<dbReference type="SFLD" id="SFLDF00027">
    <property type="entry name" value="p-type_atpase"/>
    <property type="match status" value="1"/>
</dbReference>
<keyword evidence="4" id="KW-0813">Transport</keyword>
<keyword evidence="14" id="KW-0406">Ion transport</keyword>
<dbReference type="CDD" id="cd00371">
    <property type="entry name" value="HMA"/>
    <property type="match status" value="1"/>
</dbReference>
<dbReference type="GO" id="GO:0012505">
    <property type="term" value="C:endomembrane system"/>
    <property type="evidence" value="ECO:0007669"/>
    <property type="project" value="UniProtKB-SubCell"/>
</dbReference>
<feature type="transmembrane region" description="Helical" evidence="17">
    <location>
        <begin position="389"/>
        <end position="419"/>
    </location>
</feature>
<dbReference type="InterPro" id="IPR018303">
    <property type="entry name" value="ATPase_P-typ_P_site"/>
</dbReference>
<evidence type="ECO:0000256" key="16">
    <source>
        <dbReference type="ARBA" id="ARBA00049289"/>
    </source>
</evidence>
<feature type="domain" description="HMA" evidence="18">
    <location>
        <begin position="17"/>
        <end position="83"/>
    </location>
</feature>
<keyword evidence="13" id="KW-0186">Copper</keyword>
<dbReference type="Proteomes" id="UP000518605">
    <property type="component" value="Unassembled WGS sequence"/>
</dbReference>
<dbReference type="InterPro" id="IPR017969">
    <property type="entry name" value="Heavy-metal-associated_CS"/>
</dbReference>
<dbReference type="NCBIfam" id="TIGR01525">
    <property type="entry name" value="ATPase-IB_hvy"/>
    <property type="match status" value="1"/>
</dbReference>
<evidence type="ECO:0000256" key="9">
    <source>
        <dbReference type="ARBA" id="ARBA00022796"/>
    </source>
</evidence>
<proteinExistence type="inferred from homology"/>
<dbReference type="GO" id="GO:0016887">
    <property type="term" value="F:ATP hydrolysis activity"/>
    <property type="evidence" value="ECO:0007669"/>
    <property type="project" value="InterPro"/>
</dbReference>
<protein>
    <recommendedName>
        <fullName evidence="3">P-type Cu(+) transporter</fullName>
        <ecNumber evidence="3">7.2.2.8</ecNumber>
    </recommendedName>
</protein>
<dbReference type="SFLD" id="SFLDS00003">
    <property type="entry name" value="Haloacid_Dehalogenase"/>
    <property type="match status" value="1"/>
</dbReference>
<dbReference type="InterPro" id="IPR023214">
    <property type="entry name" value="HAD_sf"/>
</dbReference>
<evidence type="ECO:0000256" key="1">
    <source>
        <dbReference type="ARBA" id="ARBA00004127"/>
    </source>
</evidence>
<dbReference type="Gene3D" id="3.40.1110.10">
    <property type="entry name" value="Calcium-transporting ATPase, cytoplasmic domain N"/>
    <property type="match status" value="1"/>
</dbReference>
<evidence type="ECO:0000256" key="14">
    <source>
        <dbReference type="ARBA" id="ARBA00023065"/>
    </source>
</evidence>
<dbReference type="InterPro" id="IPR023298">
    <property type="entry name" value="ATPase_P-typ_TM_dom_sf"/>
</dbReference>
<dbReference type="GO" id="GO:0055070">
    <property type="term" value="P:copper ion homeostasis"/>
    <property type="evidence" value="ECO:0007669"/>
    <property type="project" value="TreeGrafter"/>
</dbReference>
<comment type="caution">
    <text evidence="19">The sequence shown here is derived from an EMBL/GenBank/DDBJ whole genome shotgun (WGS) entry which is preliminary data.</text>
</comment>
<dbReference type="GO" id="GO:0005507">
    <property type="term" value="F:copper ion binding"/>
    <property type="evidence" value="ECO:0007669"/>
    <property type="project" value="TreeGrafter"/>
</dbReference>
<keyword evidence="15 17" id="KW-0472">Membrane</keyword>
<sequence>MLSLIGERIEHGFENDCTIDFAVQGMSCSACAARIEKTVSKLNGVAMVAVSFPLRTAWVQFKPAEIHAKQIAERVNQLGFIAMLNETAKEGLHKEHRVLKLRLIISAILTLPLLITMLHHMPLLTPLINYLPAWLSFPWLQLIFATVIQFVIGMPFYFGAYHAVRERSANMDVLVVIGTTAAYLYSHYAVFQNGLFHSNMDAAPHAPPLYFETSAVVMTAVLLGKYIETSASLKALSGTDGYDKLHNQNAVVERAGEWIRMKAEFVRAGDIVIVQAGEVIPVDGRITAGRSTANESLLTGESLPVSKVEGDQAWAGTRNETGLLRIRTQAAGHDTMLNRIQELVRQAQRSKSAIQRNVDAAASWFVPAMLVFAMSTIVLWGIFLEPGNWSKALICGIAVLLAACPCALGLAAPISLVIASGRLAKQGIIAKEAGALERLASIQTVIFDKTGTLTEGRPRVSAVLSDQISRSALLRMAAAAELQSTHPLSVAILNEAGRLGLVIPAASEYEFTEGGGVEAIVEEHRFGIGNANFAHHRKWSLNDNLLAFAKQREELGETVLYAAVAGKGIGVMAFSDSVKAHARETVKQLKELGVSSILATGDHQAPAHAAAKAVGILQVHASMLPERKLKLVEQMKRKGIRVAMAGDGWNDAPALAAADVGLAMGEGTDGALQAGHMTLLFSRLQAIPEAIRISRLTIRNVRQNLTFAFAYNVIVIPFAAMGLLEPWMAGTAMALSSVSVVGNALRLKGLLKRRAGVYS</sequence>
<dbReference type="InterPro" id="IPR059000">
    <property type="entry name" value="ATPase_P-type_domA"/>
</dbReference>
<keyword evidence="20" id="KW-1185">Reference proteome</keyword>
<dbReference type="AlphaFoldDB" id="A0A7W5G9C5"/>
<dbReference type="GO" id="GO:0005524">
    <property type="term" value="F:ATP binding"/>
    <property type="evidence" value="ECO:0007669"/>
    <property type="project" value="UniProtKB-UniRule"/>
</dbReference>
<feature type="transmembrane region" description="Helical" evidence="17">
    <location>
        <begin position="704"/>
        <end position="721"/>
    </location>
</feature>
<dbReference type="InterPro" id="IPR023299">
    <property type="entry name" value="ATPase_P-typ_cyto_dom_N"/>
</dbReference>
<dbReference type="PROSITE" id="PS01047">
    <property type="entry name" value="HMA_1"/>
    <property type="match status" value="1"/>
</dbReference>